<evidence type="ECO:0000313" key="2">
    <source>
        <dbReference type="Proteomes" id="UP001283361"/>
    </source>
</evidence>
<feature type="non-terminal residue" evidence="1">
    <location>
        <position position="1"/>
    </location>
</feature>
<dbReference type="Proteomes" id="UP001283361">
    <property type="component" value="Unassembled WGS sequence"/>
</dbReference>
<gene>
    <name evidence="1" type="ORF">RRG08_062167</name>
</gene>
<sequence>HGKQTTESKVHSEFAITTDEHLEDAVLFILVEIAFHPGRERVPWEREGQVSFVRIEVPAPLAASEDVLGKLAAFELHSPVSVVHASSAVDPC</sequence>
<dbReference type="AlphaFoldDB" id="A0AAE1ALQ2"/>
<evidence type="ECO:0000313" key="1">
    <source>
        <dbReference type="EMBL" id="KAK3789978.1"/>
    </source>
</evidence>
<organism evidence="1 2">
    <name type="scientific">Elysia crispata</name>
    <name type="common">lettuce slug</name>
    <dbReference type="NCBI Taxonomy" id="231223"/>
    <lineage>
        <taxon>Eukaryota</taxon>
        <taxon>Metazoa</taxon>
        <taxon>Spiralia</taxon>
        <taxon>Lophotrochozoa</taxon>
        <taxon>Mollusca</taxon>
        <taxon>Gastropoda</taxon>
        <taxon>Heterobranchia</taxon>
        <taxon>Euthyneura</taxon>
        <taxon>Panpulmonata</taxon>
        <taxon>Sacoglossa</taxon>
        <taxon>Placobranchoidea</taxon>
        <taxon>Plakobranchidae</taxon>
        <taxon>Elysia</taxon>
    </lineage>
</organism>
<keyword evidence="2" id="KW-1185">Reference proteome</keyword>
<comment type="caution">
    <text evidence="1">The sequence shown here is derived from an EMBL/GenBank/DDBJ whole genome shotgun (WGS) entry which is preliminary data.</text>
</comment>
<accession>A0AAE1ALQ2</accession>
<dbReference type="EMBL" id="JAWDGP010001601">
    <property type="protein sequence ID" value="KAK3789978.1"/>
    <property type="molecule type" value="Genomic_DNA"/>
</dbReference>
<reference evidence="1" key="1">
    <citation type="journal article" date="2023" name="G3 (Bethesda)">
        <title>A reference genome for the long-term kleptoplast-retaining sea slug Elysia crispata morphotype clarki.</title>
        <authorList>
            <person name="Eastman K.E."/>
            <person name="Pendleton A.L."/>
            <person name="Shaikh M.A."/>
            <person name="Suttiyut T."/>
            <person name="Ogas R."/>
            <person name="Tomko P."/>
            <person name="Gavelis G."/>
            <person name="Widhalm J.R."/>
            <person name="Wisecaver J.H."/>
        </authorList>
    </citation>
    <scope>NUCLEOTIDE SEQUENCE</scope>
    <source>
        <strain evidence="1">ECLA1</strain>
    </source>
</reference>
<name>A0AAE1ALQ2_9GAST</name>
<proteinExistence type="predicted"/>
<protein>
    <submittedName>
        <fullName evidence="1">Uncharacterized protein</fullName>
    </submittedName>
</protein>